<dbReference type="Proteomes" id="UP000273001">
    <property type="component" value="Chromosome"/>
</dbReference>
<sequence length="263" mass="27431">MSTPTNPASTPGAPGRSPAPPEAPGTAPGSSTFAPATDPTPATTSTPGSPHNPYVFDEAETRRRLSTGELYTDFGPGLETLEEERDRGKELVERYNATSVRDPQRRVAIATELFASLGQGTWLEAPIYCAYGSHTSIGAGCWFNTGTTLIDDAEIRIGDRVLFGPYVTITTAGHPVDPGLRSTGAQFSAVVTIEDEAWLGANVTVLPGVTVGRGSVVAAGAVVTANVPPMTVVAGVPARIVRSITETDREVGFRPPPTLGEEG</sequence>
<dbReference type="SMART" id="SM01266">
    <property type="entry name" value="Mac"/>
    <property type="match status" value="1"/>
</dbReference>
<keyword evidence="7" id="KW-1185">Reference proteome</keyword>
<dbReference type="InterPro" id="IPR051159">
    <property type="entry name" value="Hexapeptide_acetyltransf"/>
</dbReference>
<dbReference type="InterPro" id="IPR024688">
    <property type="entry name" value="Mac_dom"/>
</dbReference>
<evidence type="ECO:0000256" key="2">
    <source>
        <dbReference type="ARBA" id="ARBA00022679"/>
    </source>
</evidence>
<dbReference type="InterPro" id="IPR011004">
    <property type="entry name" value="Trimer_LpxA-like_sf"/>
</dbReference>
<name>A0ABM6Z0Z6_9ACTO</name>
<protein>
    <submittedName>
        <fullName evidence="6">Sugar O-acetyltransferase</fullName>
    </submittedName>
</protein>
<accession>A0ABM6Z0Z6</accession>
<dbReference type="Pfam" id="PF12464">
    <property type="entry name" value="Mac"/>
    <property type="match status" value="1"/>
</dbReference>
<keyword evidence="2" id="KW-0808">Transferase</keyword>
<dbReference type="CDD" id="cd03357">
    <property type="entry name" value="LbH_MAT_GAT"/>
    <property type="match status" value="1"/>
</dbReference>
<evidence type="ECO:0000313" key="6">
    <source>
        <dbReference type="EMBL" id="AYD88924.1"/>
    </source>
</evidence>
<dbReference type="Pfam" id="PF14602">
    <property type="entry name" value="Hexapep_2"/>
    <property type="match status" value="1"/>
</dbReference>
<evidence type="ECO:0000259" key="5">
    <source>
        <dbReference type="SMART" id="SM01266"/>
    </source>
</evidence>
<gene>
    <name evidence="6" type="ORF">D5R93_00560</name>
</gene>
<keyword evidence="3" id="KW-0677">Repeat</keyword>
<organism evidence="6 7">
    <name type="scientific">Actinomyces lilanjuaniae</name>
    <dbReference type="NCBI Taxonomy" id="2321394"/>
    <lineage>
        <taxon>Bacteria</taxon>
        <taxon>Bacillati</taxon>
        <taxon>Actinomycetota</taxon>
        <taxon>Actinomycetes</taxon>
        <taxon>Actinomycetales</taxon>
        <taxon>Actinomycetaceae</taxon>
        <taxon>Actinomyces</taxon>
    </lineage>
</organism>
<dbReference type="PROSITE" id="PS00101">
    <property type="entry name" value="HEXAPEP_TRANSFERASES"/>
    <property type="match status" value="1"/>
</dbReference>
<dbReference type="InterPro" id="IPR001451">
    <property type="entry name" value="Hexapep"/>
</dbReference>
<dbReference type="PANTHER" id="PTHR23416:SF23">
    <property type="entry name" value="ACETYLTRANSFERASE C18B11.09C-RELATED"/>
    <property type="match status" value="1"/>
</dbReference>
<dbReference type="Gene3D" id="2.160.10.10">
    <property type="entry name" value="Hexapeptide repeat proteins"/>
    <property type="match status" value="1"/>
</dbReference>
<feature type="domain" description="Maltose/galactoside acetyltransferase" evidence="5">
    <location>
        <begin position="62"/>
        <end position="119"/>
    </location>
</feature>
<evidence type="ECO:0000313" key="7">
    <source>
        <dbReference type="Proteomes" id="UP000273001"/>
    </source>
</evidence>
<dbReference type="RefSeq" id="WP_120203145.1">
    <property type="nucleotide sequence ID" value="NZ_CP032514.1"/>
</dbReference>
<evidence type="ECO:0000256" key="4">
    <source>
        <dbReference type="SAM" id="MobiDB-lite"/>
    </source>
</evidence>
<dbReference type="SUPFAM" id="SSF51161">
    <property type="entry name" value="Trimeric LpxA-like enzymes"/>
    <property type="match status" value="1"/>
</dbReference>
<evidence type="ECO:0000256" key="3">
    <source>
        <dbReference type="ARBA" id="ARBA00022737"/>
    </source>
</evidence>
<dbReference type="PANTHER" id="PTHR23416">
    <property type="entry name" value="SIALIC ACID SYNTHASE-RELATED"/>
    <property type="match status" value="1"/>
</dbReference>
<evidence type="ECO:0000256" key="1">
    <source>
        <dbReference type="ARBA" id="ARBA00007274"/>
    </source>
</evidence>
<dbReference type="InterPro" id="IPR018357">
    <property type="entry name" value="Hexapep_transf_CS"/>
</dbReference>
<feature type="region of interest" description="Disordered" evidence="4">
    <location>
        <begin position="1"/>
        <end position="85"/>
    </location>
</feature>
<feature type="compositionally biased region" description="Low complexity" evidence="4">
    <location>
        <begin position="24"/>
        <end position="49"/>
    </location>
</feature>
<reference evidence="6 7" key="1">
    <citation type="submission" date="2018-09" db="EMBL/GenBank/DDBJ databases">
        <authorList>
            <person name="Li J."/>
        </authorList>
    </citation>
    <scope>NUCLEOTIDE SEQUENCE [LARGE SCALE GENOMIC DNA]</scope>
    <source>
        <strain evidence="6 7">2129</strain>
    </source>
</reference>
<dbReference type="EMBL" id="CP032514">
    <property type="protein sequence ID" value="AYD88924.1"/>
    <property type="molecule type" value="Genomic_DNA"/>
</dbReference>
<proteinExistence type="inferred from homology"/>
<comment type="similarity">
    <text evidence="1">Belongs to the transferase hexapeptide repeat family.</text>
</comment>